<keyword evidence="3" id="KW-1185">Reference proteome</keyword>
<dbReference type="Proteomes" id="UP000182466">
    <property type="component" value="Unassembled WGS sequence"/>
</dbReference>
<dbReference type="OrthoDB" id="7844967at2"/>
<evidence type="ECO:0000313" key="3">
    <source>
        <dbReference type="Proteomes" id="UP000182466"/>
    </source>
</evidence>
<dbReference type="AlphaFoldDB" id="A0A1I7AZU3"/>
<proteinExistence type="predicted"/>
<sequence length="164" mass="18571">MKLLQAAALLLLATTHQIVAEGLASLSKPELKTAVRDAVEAGDHENLMAAMEEIRRRKMWVFQPTASTCVMNVPELPVFSQHFANRMHVEQAYQLAAQKRFLEEGSCPCMFDWSFSSFVLGHLGKSPNELTQDDVIQLRDWRSQELSDILGRYTEFRNANCQGD</sequence>
<gene>
    <name evidence="2" type="ORF">SAMN05216236_10849</name>
</gene>
<organism evidence="2 3">
    <name type="scientific">Sedimentitalea nanhaiensis</name>
    <dbReference type="NCBI Taxonomy" id="999627"/>
    <lineage>
        <taxon>Bacteria</taxon>
        <taxon>Pseudomonadati</taxon>
        <taxon>Pseudomonadota</taxon>
        <taxon>Alphaproteobacteria</taxon>
        <taxon>Rhodobacterales</taxon>
        <taxon>Paracoccaceae</taxon>
        <taxon>Sedimentitalea</taxon>
    </lineage>
</organism>
<dbReference type="STRING" id="999627.SAMN05216236_10849"/>
<feature type="signal peptide" evidence="1">
    <location>
        <begin position="1"/>
        <end position="20"/>
    </location>
</feature>
<accession>A0A1I7AZU3</accession>
<protein>
    <submittedName>
        <fullName evidence="2">Uncharacterized protein</fullName>
    </submittedName>
</protein>
<dbReference type="RefSeq" id="WP_027263515.1">
    <property type="nucleotide sequence ID" value="NZ_FPAW01000008.1"/>
</dbReference>
<reference evidence="2 3" key="1">
    <citation type="submission" date="2016-10" db="EMBL/GenBank/DDBJ databases">
        <authorList>
            <person name="de Groot N.N."/>
        </authorList>
    </citation>
    <scope>NUCLEOTIDE SEQUENCE [LARGE SCALE GENOMIC DNA]</scope>
    <source>
        <strain evidence="2 3">CGMCC 1.10959</strain>
    </source>
</reference>
<feature type="chain" id="PRO_5010371482" evidence="1">
    <location>
        <begin position="21"/>
        <end position="164"/>
    </location>
</feature>
<evidence type="ECO:0000256" key="1">
    <source>
        <dbReference type="SAM" id="SignalP"/>
    </source>
</evidence>
<keyword evidence="1" id="KW-0732">Signal</keyword>
<name>A0A1I7AZU3_9RHOB</name>
<dbReference type="EMBL" id="FPAW01000008">
    <property type="protein sequence ID" value="SFT80453.1"/>
    <property type="molecule type" value="Genomic_DNA"/>
</dbReference>
<evidence type="ECO:0000313" key="2">
    <source>
        <dbReference type="EMBL" id="SFT80453.1"/>
    </source>
</evidence>